<dbReference type="EC" id="3.5.1.88" evidence="2"/>
<dbReference type="PRINTS" id="PR01576">
    <property type="entry name" value="PDEFORMYLASE"/>
</dbReference>
<comment type="caution">
    <text evidence="3">The sequence shown here is derived from an EMBL/GenBank/DDBJ whole genome shotgun (WGS) entry which is preliminary data.</text>
</comment>
<dbReference type="NCBIfam" id="NF001159">
    <property type="entry name" value="PRK00150.1-3"/>
    <property type="match status" value="1"/>
</dbReference>
<dbReference type="GO" id="GO:0042586">
    <property type="term" value="F:peptide deformylase activity"/>
    <property type="evidence" value="ECO:0007669"/>
    <property type="project" value="UniProtKB-UniRule"/>
</dbReference>
<dbReference type="GO" id="GO:0046872">
    <property type="term" value="F:metal ion binding"/>
    <property type="evidence" value="ECO:0007669"/>
    <property type="project" value="UniProtKB-KW"/>
</dbReference>
<dbReference type="Gene3D" id="3.90.45.10">
    <property type="entry name" value="Peptide deformylase"/>
    <property type="match status" value="1"/>
</dbReference>
<accession>A0A2M7R5Q5</accession>
<comment type="cofactor">
    <cofactor evidence="2">
        <name>Fe(2+)</name>
        <dbReference type="ChEBI" id="CHEBI:29033"/>
    </cofactor>
    <text evidence="2">Binds 1 Fe(2+) ion.</text>
</comment>
<dbReference type="SUPFAM" id="SSF56420">
    <property type="entry name" value="Peptide deformylase"/>
    <property type="match status" value="1"/>
</dbReference>
<dbReference type="PANTHER" id="PTHR10458:SF22">
    <property type="entry name" value="PEPTIDE DEFORMYLASE"/>
    <property type="match status" value="1"/>
</dbReference>
<dbReference type="GO" id="GO:0006412">
    <property type="term" value="P:translation"/>
    <property type="evidence" value="ECO:0007669"/>
    <property type="project" value="UniProtKB-UniRule"/>
</dbReference>
<comment type="catalytic activity">
    <reaction evidence="2">
        <text>N-terminal N-formyl-L-methionyl-[peptide] + H2O = N-terminal L-methionyl-[peptide] + formate</text>
        <dbReference type="Rhea" id="RHEA:24420"/>
        <dbReference type="Rhea" id="RHEA-COMP:10639"/>
        <dbReference type="Rhea" id="RHEA-COMP:10640"/>
        <dbReference type="ChEBI" id="CHEBI:15377"/>
        <dbReference type="ChEBI" id="CHEBI:15740"/>
        <dbReference type="ChEBI" id="CHEBI:49298"/>
        <dbReference type="ChEBI" id="CHEBI:64731"/>
        <dbReference type="EC" id="3.5.1.88"/>
    </reaction>
</comment>
<proteinExistence type="inferred from homology"/>
<dbReference type="EMBL" id="PFLW01000094">
    <property type="protein sequence ID" value="PIY88407.1"/>
    <property type="molecule type" value="Genomic_DNA"/>
</dbReference>
<feature type="active site" evidence="2">
    <location>
        <position position="130"/>
    </location>
</feature>
<reference evidence="4" key="1">
    <citation type="submission" date="2017-09" db="EMBL/GenBank/DDBJ databases">
        <title>Depth-based differentiation of microbial function through sediment-hosted aquifers and enrichment of novel symbionts in the deep terrestrial subsurface.</title>
        <authorList>
            <person name="Probst A.J."/>
            <person name="Ladd B."/>
            <person name="Jarett J.K."/>
            <person name="Geller-Mcgrath D.E."/>
            <person name="Sieber C.M.K."/>
            <person name="Emerson J.B."/>
            <person name="Anantharaman K."/>
            <person name="Thomas B.C."/>
            <person name="Malmstrom R."/>
            <person name="Stieglmeier M."/>
            <person name="Klingl A."/>
            <person name="Woyke T."/>
            <person name="Ryan C.M."/>
            <person name="Banfield J.F."/>
        </authorList>
    </citation>
    <scope>NUCLEOTIDE SEQUENCE [LARGE SCALE GENOMIC DNA]</scope>
</reference>
<dbReference type="AlphaFoldDB" id="A0A2M7R5Q5"/>
<evidence type="ECO:0000256" key="2">
    <source>
        <dbReference type="HAMAP-Rule" id="MF_00163"/>
    </source>
</evidence>
<keyword evidence="2" id="KW-0479">Metal-binding</keyword>
<comment type="function">
    <text evidence="2">Removes the formyl group from the N-terminal Met of newly synthesized proteins. Requires at least a dipeptide for an efficient rate of reaction. N-terminal L-methionine is a prerequisite for activity but the enzyme has broad specificity at other positions.</text>
</comment>
<dbReference type="Pfam" id="PF01327">
    <property type="entry name" value="Pep_deformylase"/>
    <property type="match status" value="1"/>
</dbReference>
<keyword evidence="2" id="KW-0648">Protein biosynthesis</keyword>
<keyword evidence="2" id="KW-0408">Iron</keyword>
<evidence type="ECO:0000313" key="3">
    <source>
        <dbReference type="EMBL" id="PIY88407.1"/>
    </source>
</evidence>
<dbReference type="Proteomes" id="UP000230767">
    <property type="component" value="Unassembled WGS sequence"/>
</dbReference>
<dbReference type="HAMAP" id="MF_00163">
    <property type="entry name" value="Pep_deformylase"/>
    <property type="match status" value="1"/>
</dbReference>
<dbReference type="NCBIfam" id="TIGR00079">
    <property type="entry name" value="pept_deformyl"/>
    <property type="match status" value="1"/>
</dbReference>
<comment type="similarity">
    <text evidence="1 2">Belongs to the polypeptide deformylase family.</text>
</comment>
<feature type="binding site" evidence="2">
    <location>
        <position position="87"/>
    </location>
    <ligand>
        <name>Fe cation</name>
        <dbReference type="ChEBI" id="CHEBI:24875"/>
    </ligand>
</feature>
<evidence type="ECO:0000313" key="4">
    <source>
        <dbReference type="Proteomes" id="UP000230767"/>
    </source>
</evidence>
<dbReference type="CDD" id="cd00487">
    <property type="entry name" value="Pep_deformylase"/>
    <property type="match status" value="1"/>
</dbReference>
<evidence type="ECO:0000256" key="1">
    <source>
        <dbReference type="ARBA" id="ARBA00010759"/>
    </source>
</evidence>
<dbReference type="PANTHER" id="PTHR10458">
    <property type="entry name" value="PEPTIDE DEFORMYLASE"/>
    <property type="match status" value="1"/>
</dbReference>
<keyword evidence="2" id="KW-0378">Hydrolase</keyword>
<dbReference type="InterPro" id="IPR023635">
    <property type="entry name" value="Peptide_deformylase"/>
</dbReference>
<protein>
    <recommendedName>
        <fullName evidence="2">Peptide deformylase</fullName>
        <shortName evidence="2">PDF</shortName>
        <ecNumber evidence="2">3.5.1.88</ecNumber>
    </recommendedName>
    <alternativeName>
        <fullName evidence="2">Polypeptide deformylase</fullName>
    </alternativeName>
</protein>
<sequence>MIREIKKYPDPILRIKSEPLKEVTEDDKKLIEDMFETMYQNRGIGLTAPQVGIFKQIVVIDIGRGPQVFVNPKILKKEGKRVLEEGCLSVPGVFLKIKRAEEIEVEALNKEGENFKIRARGLLAHCLQHEIDHLNGILIIDRASIWEKLKRKILK</sequence>
<organism evidence="3 4">
    <name type="scientific">Candidatus Nealsonbacteria bacterium CG_4_10_14_0_8_um_filter_37_14</name>
    <dbReference type="NCBI Taxonomy" id="1974684"/>
    <lineage>
        <taxon>Bacteria</taxon>
        <taxon>Candidatus Nealsoniibacteriota</taxon>
    </lineage>
</organism>
<name>A0A2M7R5Q5_9BACT</name>
<gene>
    <name evidence="2 3" type="primary">def</name>
    <name evidence="3" type="ORF">COY73_03985</name>
</gene>
<feature type="binding site" evidence="2">
    <location>
        <position position="129"/>
    </location>
    <ligand>
        <name>Fe cation</name>
        <dbReference type="ChEBI" id="CHEBI:24875"/>
    </ligand>
</feature>
<dbReference type="InterPro" id="IPR036821">
    <property type="entry name" value="Peptide_deformylase_sf"/>
</dbReference>
<feature type="binding site" evidence="2">
    <location>
        <position position="133"/>
    </location>
    <ligand>
        <name>Fe cation</name>
        <dbReference type="ChEBI" id="CHEBI:24875"/>
    </ligand>
</feature>
<dbReference type="PIRSF" id="PIRSF004749">
    <property type="entry name" value="Pep_def"/>
    <property type="match status" value="1"/>
</dbReference>